<dbReference type="InterPro" id="IPR001845">
    <property type="entry name" value="HTH_ArsR_DNA-bd_dom"/>
</dbReference>
<keyword evidence="2" id="KW-0238">DNA-binding</keyword>
<dbReference type="RefSeq" id="WP_090936296.1">
    <property type="nucleotide sequence ID" value="NZ_FNDJ01000012.1"/>
</dbReference>
<dbReference type="InterPro" id="IPR036390">
    <property type="entry name" value="WH_DNA-bd_sf"/>
</dbReference>
<dbReference type="AlphaFoldDB" id="A0A1G8WAB2"/>
<dbReference type="EMBL" id="FNDJ01000012">
    <property type="protein sequence ID" value="SDJ74530.1"/>
    <property type="molecule type" value="Genomic_DNA"/>
</dbReference>
<dbReference type="STRING" id="633440.SAMN05421869_11281"/>
<organism evidence="2 3">
    <name type="scientific">Nonomuraea jiangxiensis</name>
    <dbReference type="NCBI Taxonomy" id="633440"/>
    <lineage>
        <taxon>Bacteria</taxon>
        <taxon>Bacillati</taxon>
        <taxon>Actinomycetota</taxon>
        <taxon>Actinomycetes</taxon>
        <taxon>Streptosporangiales</taxon>
        <taxon>Streptosporangiaceae</taxon>
        <taxon>Nonomuraea</taxon>
    </lineage>
</organism>
<protein>
    <submittedName>
        <fullName evidence="2">DNA-binding transcriptional regulator, ArsR family</fullName>
    </submittedName>
</protein>
<dbReference type="Proteomes" id="UP000199202">
    <property type="component" value="Unassembled WGS sequence"/>
</dbReference>
<keyword evidence="3" id="KW-1185">Reference proteome</keyword>
<dbReference type="PRINTS" id="PR00778">
    <property type="entry name" value="HTHARSR"/>
</dbReference>
<dbReference type="Gene3D" id="1.10.10.10">
    <property type="entry name" value="Winged helix-like DNA-binding domain superfamily/Winged helix DNA-binding domain"/>
    <property type="match status" value="1"/>
</dbReference>
<dbReference type="GO" id="GO:0003677">
    <property type="term" value="F:DNA binding"/>
    <property type="evidence" value="ECO:0007669"/>
    <property type="project" value="UniProtKB-KW"/>
</dbReference>
<dbReference type="NCBIfam" id="NF033788">
    <property type="entry name" value="HTH_metalloreg"/>
    <property type="match status" value="1"/>
</dbReference>
<dbReference type="InterPro" id="IPR036388">
    <property type="entry name" value="WH-like_DNA-bd_sf"/>
</dbReference>
<dbReference type="SUPFAM" id="SSF46785">
    <property type="entry name" value="Winged helix' DNA-binding domain"/>
    <property type="match status" value="1"/>
</dbReference>
<reference evidence="2 3" key="1">
    <citation type="submission" date="2016-10" db="EMBL/GenBank/DDBJ databases">
        <authorList>
            <person name="de Groot N.N."/>
        </authorList>
    </citation>
    <scope>NUCLEOTIDE SEQUENCE [LARGE SCALE GENOMIC DNA]</scope>
    <source>
        <strain evidence="2 3">CGMCC 4.6533</strain>
    </source>
</reference>
<dbReference type="InterPro" id="IPR011991">
    <property type="entry name" value="ArsR-like_HTH"/>
</dbReference>
<accession>A0A1G8WAB2</accession>
<evidence type="ECO:0000259" key="1">
    <source>
        <dbReference type="PROSITE" id="PS50987"/>
    </source>
</evidence>
<dbReference type="SMART" id="SM00418">
    <property type="entry name" value="HTH_ARSR"/>
    <property type="match status" value="1"/>
</dbReference>
<name>A0A1G8WAB2_9ACTN</name>
<gene>
    <name evidence="2" type="ORF">SAMN05421869_11281</name>
</gene>
<feature type="domain" description="HTH arsR-type" evidence="1">
    <location>
        <begin position="9"/>
        <end position="103"/>
    </location>
</feature>
<proteinExistence type="predicted"/>
<dbReference type="PROSITE" id="PS50987">
    <property type="entry name" value="HTH_ARSR_2"/>
    <property type="match status" value="1"/>
</dbReference>
<evidence type="ECO:0000313" key="3">
    <source>
        <dbReference type="Proteomes" id="UP000199202"/>
    </source>
</evidence>
<dbReference type="OrthoDB" id="9806976at2"/>
<dbReference type="PANTHER" id="PTHR38600">
    <property type="entry name" value="TRANSCRIPTIONAL REGULATORY PROTEIN"/>
    <property type="match status" value="1"/>
</dbReference>
<dbReference type="Pfam" id="PF01022">
    <property type="entry name" value="HTH_5"/>
    <property type="match status" value="1"/>
</dbReference>
<evidence type="ECO:0000313" key="2">
    <source>
        <dbReference type="EMBL" id="SDJ74530.1"/>
    </source>
</evidence>
<dbReference type="CDD" id="cd00090">
    <property type="entry name" value="HTH_ARSR"/>
    <property type="match status" value="1"/>
</dbReference>
<dbReference type="GO" id="GO:0003700">
    <property type="term" value="F:DNA-binding transcription factor activity"/>
    <property type="evidence" value="ECO:0007669"/>
    <property type="project" value="InterPro"/>
</dbReference>
<dbReference type="PANTHER" id="PTHR38600:SF1">
    <property type="entry name" value="TRANSCRIPTIONAL REGULATORY PROTEIN"/>
    <property type="match status" value="1"/>
</dbReference>
<sequence length="124" mass="14318">MPRSGKTASPDQVPTLLDDVFPALANPVRRRILQLLLQGPQSVNALAAHFDMARPSVSEHLKVLRDSGLVTERKVGRERHYSLCQEPLREISDWLHPYEAYWRERLRLLHDTVLEEQEADEQGR</sequence>